<dbReference type="InterPro" id="IPR000801">
    <property type="entry name" value="Esterase-like"/>
</dbReference>
<dbReference type="InterPro" id="IPR029058">
    <property type="entry name" value="AB_hydrolase_fold"/>
</dbReference>
<dbReference type="PANTHER" id="PTHR48098:SF3">
    <property type="entry name" value="IRON(III) ENTEROBACTIN ESTERASE"/>
    <property type="match status" value="1"/>
</dbReference>
<comment type="caution">
    <text evidence="1">The sequence shown here is derived from an EMBL/GenBank/DDBJ whole genome shotgun (WGS) entry which is preliminary data.</text>
</comment>
<evidence type="ECO:0000313" key="2">
    <source>
        <dbReference type="Proteomes" id="UP000295444"/>
    </source>
</evidence>
<dbReference type="SUPFAM" id="SSF53474">
    <property type="entry name" value="alpha/beta-Hydrolases"/>
    <property type="match status" value="1"/>
</dbReference>
<dbReference type="InterPro" id="IPR050583">
    <property type="entry name" value="Mycobacterial_A85_antigen"/>
</dbReference>
<dbReference type="RefSeq" id="WP_133848908.1">
    <property type="nucleotide sequence ID" value="NZ_SNXZ01000002.1"/>
</dbReference>
<dbReference type="EMBL" id="SNXZ01000002">
    <property type="protein sequence ID" value="TDQ00158.1"/>
    <property type="molecule type" value="Genomic_DNA"/>
</dbReference>
<evidence type="ECO:0000313" key="1">
    <source>
        <dbReference type="EMBL" id="TDQ00158.1"/>
    </source>
</evidence>
<dbReference type="AlphaFoldDB" id="A0A4R6SGV7"/>
<accession>A0A4R6SGV7</accession>
<organism evidence="1 2">
    <name type="scientific">Labedaea rhizosphaerae</name>
    <dbReference type="NCBI Taxonomy" id="598644"/>
    <lineage>
        <taxon>Bacteria</taxon>
        <taxon>Bacillati</taxon>
        <taxon>Actinomycetota</taxon>
        <taxon>Actinomycetes</taxon>
        <taxon>Pseudonocardiales</taxon>
        <taxon>Pseudonocardiaceae</taxon>
        <taxon>Labedaea</taxon>
    </lineage>
</organism>
<keyword evidence="2" id="KW-1185">Reference proteome</keyword>
<name>A0A4R6SGV7_LABRH</name>
<dbReference type="Gene3D" id="3.40.50.1820">
    <property type="entry name" value="alpha/beta hydrolase"/>
    <property type="match status" value="1"/>
</dbReference>
<protein>
    <submittedName>
        <fullName evidence="1">Enterochelin esterase family protein</fullName>
    </submittedName>
</protein>
<gene>
    <name evidence="1" type="ORF">EV186_10219</name>
</gene>
<proteinExistence type="predicted"/>
<dbReference type="Proteomes" id="UP000295444">
    <property type="component" value="Unassembled WGS sequence"/>
</dbReference>
<reference evidence="1 2" key="1">
    <citation type="submission" date="2019-03" db="EMBL/GenBank/DDBJ databases">
        <title>Genomic Encyclopedia of Type Strains, Phase IV (KMG-IV): sequencing the most valuable type-strain genomes for metagenomic binning, comparative biology and taxonomic classification.</title>
        <authorList>
            <person name="Goeker M."/>
        </authorList>
    </citation>
    <scope>NUCLEOTIDE SEQUENCE [LARGE SCALE GENOMIC DNA]</scope>
    <source>
        <strain evidence="1 2">DSM 45361</strain>
    </source>
</reference>
<sequence length="344" mass="37217">MGRVIAPLVTEESVTFRLPDAELALTGTRLLPALSLPDARLEFARAGKVWELDLPRPPALRMEYKLQLHHVDGEVEEICDPGNPLRAPGAFGDKSVVEFPGYVAPAWLDAEKVPGETVDVTDTIRLWAPADTEPTDPLPLLVAHDGPEYDRLAALTGFSAALIAAGRLPRHRVAMLQPVHRDEEYSANPEHSALLHDTVLPALRELVAVEGPVVGMGASLGGLAMLHAQRSHKGLFGGLFLQSASFLDKELDPQERGRFSMFAQVSAYTAEVLRGEAAVEPVPVALTCGTAEENLANNRQMARALAAQGYPAKLTETPDAHNYVSWRDAFDPALADLLRAVWVG</sequence>
<dbReference type="OrthoDB" id="9775130at2"/>
<dbReference type="Pfam" id="PF00756">
    <property type="entry name" value="Esterase"/>
    <property type="match status" value="1"/>
</dbReference>
<dbReference type="PANTHER" id="PTHR48098">
    <property type="entry name" value="ENTEROCHELIN ESTERASE-RELATED"/>
    <property type="match status" value="1"/>
</dbReference>